<dbReference type="SMART" id="SM00382">
    <property type="entry name" value="AAA"/>
    <property type="match status" value="1"/>
</dbReference>
<proteinExistence type="inferred from homology"/>
<dbReference type="EMBL" id="JAEKLZ010000185">
    <property type="protein sequence ID" value="MBW8725788.1"/>
    <property type="molecule type" value="Genomic_DNA"/>
</dbReference>
<accession>A0A952FIU1</accession>
<keyword evidence="3" id="KW-0547">Nucleotide-binding</keyword>
<dbReference type="InterPro" id="IPR017871">
    <property type="entry name" value="ABC_transporter-like_CS"/>
</dbReference>
<keyword evidence="4 6" id="KW-0067">ATP-binding</keyword>
<evidence type="ECO:0000313" key="7">
    <source>
        <dbReference type="Proteomes" id="UP000700706"/>
    </source>
</evidence>
<dbReference type="PROSITE" id="PS00211">
    <property type="entry name" value="ABC_TRANSPORTER_1"/>
    <property type="match status" value="1"/>
</dbReference>
<organism evidence="6 7">
    <name type="scientific">Inquilinus limosus</name>
    <dbReference type="NCBI Taxonomy" id="171674"/>
    <lineage>
        <taxon>Bacteria</taxon>
        <taxon>Pseudomonadati</taxon>
        <taxon>Pseudomonadota</taxon>
        <taxon>Alphaproteobacteria</taxon>
        <taxon>Rhodospirillales</taxon>
        <taxon>Rhodospirillaceae</taxon>
        <taxon>Inquilinus</taxon>
    </lineage>
</organism>
<sequence length="271" mass="30069">MSKSSAAMPLPRNRQVAEPAEPAVEVRGIVKRYGTQVVALDGVSLAFRAGELTSLLGPSGCGKTTLLKIIAGLMQPTAGEVLVRGRTVSGPGPDRAFVFQDFALMPWATVLRNVAFGLELKGVAREEREETARRHIARVGLAGFEDRYPHQLSGGMRQRVGLARALAVDAEVLLMDEPFSAVDEQTRRKFQEDLLALCREERKTFIVVTHSIEEAVYLSDRIVLLSPRPGRVSEIVVPEIPRQGTPDEIRRDPVYIDTVEDIWRGLRRYVE</sequence>
<dbReference type="PANTHER" id="PTHR42788:SF13">
    <property type="entry name" value="ALIPHATIC SULFONATES IMPORT ATP-BINDING PROTEIN SSUB"/>
    <property type="match status" value="1"/>
</dbReference>
<protein>
    <submittedName>
        <fullName evidence="6">ABC transporter ATP-binding protein</fullName>
    </submittedName>
</protein>
<dbReference type="Proteomes" id="UP000700706">
    <property type="component" value="Unassembled WGS sequence"/>
</dbReference>
<dbReference type="InterPro" id="IPR050166">
    <property type="entry name" value="ABC_transporter_ATP-bind"/>
</dbReference>
<dbReference type="Pfam" id="PF00005">
    <property type="entry name" value="ABC_tran"/>
    <property type="match status" value="1"/>
</dbReference>
<dbReference type="InterPro" id="IPR027417">
    <property type="entry name" value="P-loop_NTPase"/>
</dbReference>
<dbReference type="GO" id="GO:0005524">
    <property type="term" value="F:ATP binding"/>
    <property type="evidence" value="ECO:0007669"/>
    <property type="project" value="UniProtKB-KW"/>
</dbReference>
<evidence type="ECO:0000313" key="6">
    <source>
        <dbReference type="EMBL" id="MBW8725788.1"/>
    </source>
</evidence>
<name>A0A952FIU1_9PROT</name>
<dbReference type="InterPro" id="IPR003439">
    <property type="entry name" value="ABC_transporter-like_ATP-bd"/>
</dbReference>
<dbReference type="CDD" id="cd03293">
    <property type="entry name" value="ABC_NrtD_SsuB_transporters"/>
    <property type="match status" value="1"/>
</dbReference>
<feature type="domain" description="ABC transporter" evidence="5">
    <location>
        <begin position="24"/>
        <end position="252"/>
    </location>
</feature>
<evidence type="ECO:0000256" key="3">
    <source>
        <dbReference type="ARBA" id="ARBA00022741"/>
    </source>
</evidence>
<evidence type="ECO:0000256" key="4">
    <source>
        <dbReference type="ARBA" id="ARBA00022840"/>
    </source>
</evidence>
<comment type="caution">
    <text evidence="6">The sequence shown here is derived from an EMBL/GenBank/DDBJ whole genome shotgun (WGS) entry which is preliminary data.</text>
</comment>
<dbReference type="SUPFAM" id="SSF52540">
    <property type="entry name" value="P-loop containing nucleoside triphosphate hydrolases"/>
    <property type="match status" value="1"/>
</dbReference>
<evidence type="ECO:0000256" key="1">
    <source>
        <dbReference type="ARBA" id="ARBA00005417"/>
    </source>
</evidence>
<comment type="similarity">
    <text evidence="1">Belongs to the ABC transporter superfamily.</text>
</comment>
<dbReference type="GO" id="GO:0016887">
    <property type="term" value="F:ATP hydrolysis activity"/>
    <property type="evidence" value="ECO:0007669"/>
    <property type="project" value="InterPro"/>
</dbReference>
<dbReference type="PANTHER" id="PTHR42788">
    <property type="entry name" value="TAURINE IMPORT ATP-BINDING PROTEIN-RELATED"/>
    <property type="match status" value="1"/>
</dbReference>
<dbReference type="AlphaFoldDB" id="A0A952FIU1"/>
<dbReference type="InterPro" id="IPR003593">
    <property type="entry name" value="AAA+_ATPase"/>
</dbReference>
<evidence type="ECO:0000259" key="5">
    <source>
        <dbReference type="PROSITE" id="PS50893"/>
    </source>
</evidence>
<dbReference type="PROSITE" id="PS50893">
    <property type="entry name" value="ABC_TRANSPORTER_2"/>
    <property type="match status" value="1"/>
</dbReference>
<gene>
    <name evidence="6" type="ORF">JF625_11625</name>
</gene>
<keyword evidence="2" id="KW-0813">Transport</keyword>
<reference evidence="6" key="1">
    <citation type="submission" date="2020-06" db="EMBL/GenBank/DDBJ databases">
        <title>Stable isotope informed genome-resolved metagenomics uncovers potential trophic interactions in rhizosphere soil.</title>
        <authorList>
            <person name="Starr E.P."/>
            <person name="Shi S."/>
            <person name="Blazewicz S.J."/>
            <person name="Koch B.J."/>
            <person name="Probst A.J."/>
            <person name="Hungate B.A."/>
            <person name="Pett-Ridge J."/>
            <person name="Firestone M.K."/>
            <person name="Banfield J.F."/>
        </authorList>
    </citation>
    <scope>NUCLEOTIDE SEQUENCE</scope>
    <source>
        <strain evidence="6">YM_69_17</strain>
    </source>
</reference>
<dbReference type="Gene3D" id="3.40.50.300">
    <property type="entry name" value="P-loop containing nucleotide triphosphate hydrolases"/>
    <property type="match status" value="1"/>
</dbReference>
<evidence type="ECO:0000256" key="2">
    <source>
        <dbReference type="ARBA" id="ARBA00022448"/>
    </source>
</evidence>